<evidence type="ECO:0000256" key="4">
    <source>
        <dbReference type="HAMAP-Rule" id="MF_01601"/>
    </source>
</evidence>
<dbReference type="InterPro" id="IPR011912">
    <property type="entry name" value="Heptose_epim"/>
</dbReference>
<feature type="binding site" evidence="4">
    <location>
        <position position="187"/>
    </location>
    <ligand>
        <name>NADP(+)</name>
        <dbReference type="ChEBI" id="CHEBI:58349"/>
    </ligand>
</feature>
<feature type="active site" description="Proton acceptor" evidence="4">
    <location>
        <position position="148"/>
    </location>
</feature>
<feature type="binding site" evidence="4">
    <location>
        <position position="152"/>
    </location>
    <ligand>
        <name>NADP(+)</name>
        <dbReference type="ChEBI" id="CHEBI:58349"/>
    </ligand>
</feature>
<feature type="domain" description="NAD-dependent epimerase/dehydratase" evidence="5">
    <location>
        <begin position="6"/>
        <end position="253"/>
    </location>
</feature>
<comment type="cofactor">
    <cofactor evidence="4">
        <name>NADP(+)</name>
        <dbReference type="ChEBI" id="CHEBI:58349"/>
    </cofactor>
    <text evidence="4">Binds 1 NADP(+) per subunit.</text>
</comment>
<feature type="binding site" evidence="4">
    <location>
        <position position="41"/>
    </location>
    <ligand>
        <name>NADP(+)</name>
        <dbReference type="ChEBI" id="CHEBI:58349"/>
    </ligand>
</feature>
<comment type="function">
    <text evidence="4">Catalyzes the interconversion between ADP-D-glycero-beta-D-manno-heptose and ADP-L-glycero-beta-D-manno-heptose via an epimerization at carbon 6 of the heptose.</text>
</comment>
<gene>
    <name evidence="4" type="primary">hldD</name>
    <name evidence="6" type="ORF">SAMN05444167_1925</name>
</gene>
<feature type="active site" description="Proton acceptor" evidence="4">
    <location>
        <position position="187"/>
    </location>
</feature>
<dbReference type="Proteomes" id="UP000182427">
    <property type="component" value="Chromosome I"/>
</dbReference>
<dbReference type="AlphaFoldDB" id="A0A1G7JRR6"/>
<dbReference type="PANTHER" id="PTHR43103">
    <property type="entry name" value="NUCLEOSIDE-DIPHOSPHATE-SUGAR EPIMERASE"/>
    <property type="match status" value="1"/>
</dbReference>
<feature type="binding site" evidence="4">
    <location>
        <position position="97"/>
    </location>
    <ligand>
        <name>NADP(+)</name>
        <dbReference type="ChEBI" id="CHEBI:58349"/>
    </ligand>
</feature>
<feature type="binding site" evidence="4">
    <location>
        <begin position="211"/>
        <end position="214"/>
    </location>
    <ligand>
        <name>substrate</name>
    </ligand>
</feature>
<feature type="binding site" evidence="4">
    <location>
        <position position="179"/>
    </location>
    <ligand>
        <name>NADP(+)</name>
        <dbReference type="ChEBI" id="CHEBI:58349"/>
    </ligand>
</feature>
<name>A0A1G7JRR6_9BACT</name>
<organism evidence="6 7">
    <name type="scientific">Terriglobus roseus</name>
    <dbReference type="NCBI Taxonomy" id="392734"/>
    <lineage>
        <taxon>Bacteria</taxon>
        <taxon>Pseudomonadati</taxon>
        <taxon>Acidobacteriota</taxon>
        <taxon>Terriglobia</taxon>
        <taxon>Terriglobales</taxon>
        <taxon>Acidobacteriaceae</taxon>
        <taxon>Terriglobus</taxon>
    </lineage>
</organism>
<feature type="binding site" evidence="4">
    <location>
        <begin position="13"/>
        <end position="14"/>
    </location>
    <ligand>
        <name>NADP(+)</name>
        <dbReference type="ChEBI" id="CHEBI:58349"/>
    </ligand>
</feature>
<keyword evidence="3 4" id="KW-0119">Carbohydrate metabolism</keyword>
<evidence type="ECO:0000259" key="5">
    <source>
        <dbReference type="Pfam" id="PF01370"/>
    </source>
</evidence>
<keyword evidence="1 4" id="KW-0521">NADP</keyword>
<feature type="binding site" evidence="4">
    <location>
        <position position="196"/>
    </location>
    <ligand>
        <name>substrate</name>
    </ligand>
</feature>
<dbReference type="PANTHER" id="PTHR43103:SF3">
    <property type="entry name" value="ADP-L-GLYCERO-D-MANNO-HEPTOSE-6-EPIMERASE"/>
    <property type="match status" value="1"/>
</dbReference>
<dbReference type="HAMAP" id="MF_01601">
    <property type="entry name" value="Heptose_epimerase"/>
    <property type="match status" value="1"/>
</dbReference>
<dbReference type="SUPFAM" id="SSF51735">
    <property type="entry name" value="NAD(P)-binding Rossmann-fold domains"/>
    <property type="match status" value="1"/>
</dbReference>
<sequence length="334" mass="37489">MGKMTVVTGAAGFIGRNTVAELNRRGNTDLLLVDDLGTGEKWQNLNGLRYEDLIPVNEFFDRIHGVGEEELPEIDGIVHLGACSATTEKDADYLLTNNYGYTRTLCNWAQEHGARFVYASSAATYGDGSLGYDDDDSVTPKLEPLNMYGYSKHMFDLWALKNGFFANGHPIAGVKYFNVYGPYEDHKDDMRSVVHKSFGQIGDGDGKVKLFKSHRPEYKDGEQMRDFVYVKDAVDVTLWLLENPQIGGVFNCGTGISRTWNDLVTAVYAASGKKPNIEYIDMPETLREKYQYYTEAKPDKLRAAGYTKPFTTLEDGIHDYVKGYLEPRAEKLKG</sequence>
<reference evidence="6 7" key="1">
    <citation type="submission" date="2016-10" db="EMBL/GenBank/DDBJ databases">
        <authorList>
            <person name="de Groot N.N."/>
        </authorList>
    </citation>
    <scope>NUCLEOTIDE SEQUENCE [LARGE SCALE GENOMIC DNA]</scope>
    <source>
        <strain evidence="6 7">GAS232</strain>
    </source>
</reference>
<feature type="binding site" evidence="4">
    <location>
        <position position="178"/>
    </location>
    <ligand>
        <name>substrate</name>
    </ligand>
</feature>
<comment type="similarity">
    <text evidence="4">Belongs to the NAD(P)-dependent epimerase/dehydratase family. HldD subfamily.</text>
</comment>
<accession>A0A1G7JRR6</accession>
<dbReference type="InterPro" id="IPR036291">
    <property type="entry name" value="NAD(P)-bd_dom_sf"/>
</dbReference>
<comment type="caution">
    <text evidence="4">Lacks conserved residue(s) required for the propagation of feature annotation.</text>
</comment>
<dbReference type="GO" id="GO:0097171">
    <property type="term" value="P:ADP-L-glycero-beta-D-manno-heptose biosynthetic process"/>
    <property type="evidence" value="ECO:0007669"/>
    <property type="project" value="UniProtKB-UniPathway"/>
</dbReference>
<evidence type="ECO:0000313" key="6">
    <source>
        <dbReference type="EMBL" id="SDF27575.1"/>
    </source>
</evidence>
<comment type="pathway">
    <text evidence="4">Nucleotide-sugar biosynthesis; ADP-L-glycero-beta-D-manno-heptose biosynthesis; ADP-L-glycero-beta-D-manno-heptose from D-glycero-beta-D-manno-heptose 7-phosphate: step 4/4.</text>
</comment>
<evidence type="ECO:0000313" key="7">
    <source>
        <dbReference type="Proteomes" id="UP000182427"/>
    </source>
</evidence>
<evidence type="ECO:0000256" key="3">
    <source>
        <dbReference type="ARBA" id="ARBA00023277"/>
    </source>
</evidence>
<evidence type="ECO:0000256" key="2">
    <source>
        <dbReference type="ARBA" id="ARBA00023235"/>
    </source>
</evidence>
<dbReference type="InterPro" id="IPR001509">
    <property type="entry name" value="Epimerase_deHydtase"/>
</dbReference>
<proteinExistence type="inferred from homology"/>
<feature type="binding site" evidence="4">
    <location>
        <position position="189"/>
    </location>
    <ligand>
        <name>substrate</name>
    </ligand>
</feature>
<dbReference type="NCBIfam" id="TIGR02197">
    <property type="entry name" value="heptose_epim"/>
    <property type="match status" value="1"/>
</dbReference>
<dbReference type="Gene3D" id="3.40.50.720">
    <property type="entry name" value="NAD(P)-binding Rossmann-like Domain"/>
    <property type="match status" value="1"/>
</dbReference>
<keyword evidence="2 4" id="KW-0413">Isomerase</keyword>
<feature type="binding site" evidence="4">
    <location>
        <begin position="80"/>
        <end position="84"/>
    </location>
    <ligand>
        <name>NADP(+)</name>
        <dbReference type="ChEBI" id="CHEBI:58349"/>
    </ligand>
</feature>
<dbReference type="GO" id="GO:0008712">
    <property type="term" value="F:ADP-glyceromanno-heptose 6-epimerase activity"/>
    <property type="evidence" value="ECO:0007669"/>
    <property type="project" value="UniProtKB-UniRule"/>
</dbReference>
<feature type="binding site" evidence="4">
    <location>
        <begin position="34"/>
        <end position="35"/>
    </location>
    <ligand>
        <name>NADP(+)</name>
        <dbReference type="ChEBI" id="CHEBI:58349"/>
    </ligand>
</feature>
<dbReference type="GO" id="GO:0050661">
    <property type="term" value="F:NADP binding"/>
    <property type="evidence" value="ECO:0007669"/>
    <property type="project" value="InterPro"/>
</dbReference>
<comment type="catalytic activity">
    <reaction evidence="4">
        <text>ADP-D-glycero-beta-D-manno-heptose = ADP-L-glycero-beta-D-manno-heptose</text>
        <dbReference type="Rhea" id="RHEA:17577"/>
        <dbReference type="ChEBI" id="CHEBI:59967"/>
        <dbReference type="ChEBI" id="CHEBI:61506"/>
        <dbReference type="EC" id="5.1.3.20"/>
    </reaction>
</comment>
<evidence type="ECO:0000256" key="1">
    <source>
        <dbReference type="ARBA" id="ARBA00022857"/>
    </source>
</evidence>
<comment type="subunit">
    <text evidence="4">Homopentamer.</text>
</comment>
<dbReference type="UniPathway" id="UPA00356">
    <property type="reaction ID" value="UER00440"/>
</dbReference>
<dbReference type="Pfam" id="PF01370">
    <property type="entry name" value="Epimerase"/>
    <property type="match status" value="1"/>
</dbReference>
<dbReference type="CDD" id="cd05248">
    <property type="entry name" value="ADP_GME_SDR_e"/>
    <property type="match status" value="1"/>
</dbReference>
<comment type="domain">
    <text evidence="4">Contains a large N-terminal NADP-binding domain, and a smaller C-terminal substrate-binding domain.</text>
</comment>
<protein>
    <recommendedName>
        <fullName evidence="4">ADP-L-glycero-D-manno-heptose-6-epimerase</fullName>
        <ecNumber evidence="4">5.1.3.20</ecNumber>
    </recommendedName>
    <alternativeName>
        <fullName evidence="4">ADP-L-glycero-beta-D-manno-heptose-6-epimerase</fullName>
        <shortName evidence="4">ADP-glyceromanno-heptose 6-epimerase</shortName>
        <shortName evidence="4">ADP-hep 6-epimerase</shortName>
        <shortName evidence="4">AGME</shortName>
    </alternativeName>
</protein>
<feature type="binding site" evidence="4">
    <location>
        <position position="225"/>
    </location>
    <ligand>
        <name>substrate</name>
    </ligand>
</feature>
<dbReference type="EMBL" id="LT629690">
    <property type="protein sequence ID" value="SDF27575.1"/>
    <property type="molecule type" value="Genomic_DNA"/>
</dbReference>
<dbReference type="Gene3D" id="3.90.25.10">
    <property type="entry name" value="UDP-galactose 4-epimerase, domain 1"/>
    <property type="match status" value="1"/>
</dbReference>
<dbReference type="EC" id="5.1.3.20" evidence="4"/>
<feature type="binding site" evidence="4">
    <location>
        <position position="290"/>
    </location>
    <ligand>
        <name>substrate</name>
    </ligand>
</feature>
<keyword evidence="7" id="KW-1185">Reference proteome</keyword>
<dbReference type="GO" id="GO:0005975">
    <property type="term" value="P:carbohydrate metabolic process"/>
    <property type="evidence" value="ECO:0007669"/>
    <property type="project" value="UniProtKB-UniRule"/>
</dbReference>